<dbReference type="PANTHER" id="PTHR33452">
    <property type="entry name" value="OXIDOREDUCTASE CATD-RELATED"/>
    <property type="match status" value="1"/>
</dbReference>
<evidence type="ECO:0000313" key="9">
    <source>
        <dbReference type="Proteomes" id="UP001403385"/>
    </source>
</evidence>
<dbReference type="Pfam" id="PF07681">
    <property type="entry name" value="DoxX"/>
    <property type="match status" value="1"/>
</dbReference>
<gene>
    <name evidence="8" type="ORF">AAG747_12530</name>
</gene>
<evidence type="ECO:0000256" key="3">
    <source>
        <dbReference type="ARBA" id="ARBA00022475"/>
    </source>
</evidence>
<evidence type="ECO:0000256" key="6">
    <source>
        <dbReference type="ARBA" id="ARBA00023136"/>
    </source>
</evidence>
<proteinExistence type="inferred from homology"/>
<comment type="caution">
    <text evidence="8">The sequence shown here is derived from an EMBL/GenBank/DDBJ whole genome shotgun (WGS) entry which is preliminary data.</text>
</comment>
<name>A0AAW9S0L0_9BACT</name>
<organism evidence="8 9">
    <name type="scientific">Rapidithrix thailandica</name>
    <dbReference type="NCBI Taxonomy" id="413964"/>
    <lineage>
        <taxon>Bacteria</taxon>
        <taxon>Pseudomonadati</taxon>
        <taxon>Bacteroidota</taxon>
        <taxon>Cytophagia</taxon>
        <taxon>Cytophagales</taxon>
        <taxon>Flammeovirgaceae</taxon>
        <taxon>Rapidithrix</taxon>
    </lineage>
</organism>
<feature type="transmembrane region" description="Helical" evidence="7">
    <location>
        <begin position="115"/>
        <end position="133"/>
    </location>
</feature>
<evidence type="ECO:0000256" key="7">
    <source>
        <dbReference type="SAM" id="Phobius"/>
    </source>
</evidence>
<evidence type="ECO:0000256" key="1">
    <source>
        <dbReference type="ARBA" id="ARBA00004651"/>
    </source>
</evidence>
<dbReference type="InterPro" id="IPR032808">
    <property type="entry name" value="DoxX"/>
</dbReference>
<comment type="subcellular location">
    <subcellularLocation>
        <location evidence="1">Cell membrane</location>
        <topology evidence="1">Multi-pass membrane protein</topology>
    </subcellularLocation>
</comment>
<feature type="transmembrane region" description="Helical" evidence="7">
    <location>
        <begin position="12"/>
        <end position="34"/>
    </location>
</feature>
<keyword evidence="5 7" id="KW-1133">Transmembrane helix</keyword>
<keyword evidence="9" id="KW-1185">Reference proteome</keyword>
<reference evidence="8 9" key="1">
    <citation type="submission" date="2024-04" db="EMBL/GenBank/DDBJ databases">
        <title>Novel genus in family Flammeovirgaceae.</title>
        <authorList>
            <person name="Nguyen T.H."/>
            <person name="Vuong T.Q."/>
            <person name="Le H."/>
            <person name="Kim S.-G."/>
        </authorList>
    </citation>
    <scope>NUCLEOTIDE SEQUENCE [LARGE SCALE GENOMIC DNA]</scope>
    <source>
        <strain evidence="8 9">JCM 23209</strain>
    </source>
</reference>
<dbReference type="RefSeq" id="WP_346821517.1">
    <property type="nucleotide sequence ID" value="NZ_JBDKWZ010000006.1"/>
</dbReference>
<evidence type="ECO:0000313" key="8">
    <source>
        <dbReference type="EMBL" id="MEN7548740.1"/>
    </source>
</evidence>
<dbReference type="AlphaFoldDB" id="A0AAW9S0L0"/>
<sequence length="146" mass="15994">MLKNFLIGTERIESSLANIGLLLLRVFIGLTMAFQHGSGKIPPSEGFVSVIEKLHFPAPFVFAWLAGIGEFVGGILLAIGLFSRPSALMVSITMGVAAFMQHAQDPFRQKEMALLYLFAGLMFLCVGSGKYGIDAIFSNNKKRYPY</sequence>
<feature type="transmembrane region" description="Helical" evidence="7">
    <location>
        <begin position="54"/>
        <end position="79"/>
    </location>
</feature>
<accession>A0AAW9S0L0</accession>
<evidence type="ECO:0000256" key="5">
    <source>
        <dbReference type="ARBA" id="ARBA00022989"/>
    </source>
</evidence>
<keyword evidence="4 7" id="KW-0812">Transmembrane</keyword>
<keyword evidence="3" id="KW-1003">Cell membrane</keyword>
<dbReference type="PANTHER" id="PTHR33452:SF1">
    <property type="entry name" value="INNER MEMBRANE PROTEIN YPHA-RELATED"/>
    <property type="match status" value="1"/>
</dbReference>
<dbReference type="EMBL" id="JBDKWZ010000006">
    <property type="protein sequence ID" value="MEN7548740.1"/>
    <property type="molecule type" value="Genomic_DNA"/>
</dbReference>
<comment type="similarity">
    <text evidence="2">Belongs to the DoxX family.</text>
</comment>
<dbReference type="InterPro" id="IPR051907">
    <property type="entry name" value="DoxX-like_oxidoreductase"/>
</dbReference>
<protein>
    <submittedName>
        <fullName evidence="8">DoxX family protein</fullName>
    </submittedName>
</protein>
<dbReference type="Proteomes" id="UP001403385">
    <property type="component" value="Unassembled WGS sequence"/>
</dbReference>
<evidence type="ECO:0000256" key="4">
    <source>
        <dbReference type="ARBA" id="ARBA00022692"/>
    </source>
</evidence>
<evidence type="ECO:0000256" key="2">
    <source>
        <dbReference type="ARBA" id="ARBA00006679"/>
    </source>
</evidence>
<dbReference type="GO" id="GO:0005886">
    <property type="term" value="C:plasma membrane"/>
    <property type="evidence" value="ECO:0007669"/>
    <property type="project" value="UniProtKB-SubCell"/>
</dbReference>
<keyword evidence="6 7" id="KW-0472">Membrane</keyword>